<sequence>MARTLALFDLDNTLLTDDSDYLWGRYLADAGLVDGPAYEAQNARYYALYKAGDLDIHEFLAFALRPLRELALPRLIELRGRFVAEWIVPRVAPGARALIERHRRDGHMPVIITATNRFVTGPIAGLLGVPALIATEPERDAEGFTGRALDPPCFQAGKVARLESWQTRYGYAGAYTYFYSDSHNDLPLLERVDVPVAVDADPQLTAVAAARGWSQLSLRGVS</sequence>
<proteinExistence type="predicted"/>
<dbReference type="Pfam" id="PF12710">
    <property type="entry name" value="HAD"/>
    <property type="match status" value="1"/>
</dbReference>
<dbReference type="GO" id="GO:0016787">
    <property type="term" value="F:hydrolase activity"/>
    <property type="evidence" value="ECO:0007669"/>
    <property type="project" value="UniProtKB-KW"/>
</dbReference>
<dbReference type="Gene3D" id="1.20.1440.100">
    <property type="entry name" value="SG protein - dephosphorylation function"/>
    <property type="match status" value="1"/>
</dbReference>
<keyword evidence="1" id="KW-0479">Metal-binding</keyword>
<name>A0A1B1YXF6_9GAMM</name>
<dbReference type="InterPro" id="IPR036412">
    <property type="entry name" value="HAD-like_sf"/>
</dbReference>
<dbReference type="KEGG" id="gbi:PG2T_14715"/>
<organism evidence="4 5">
    <name type="scientific">Immundisolibacter cernigliae</name>
    <dbReference type="NCBI Taxonomy" id="1810504"/>
    <lineage>
        <taxon>Bacteria</taxon>
        <taxon>Pseudomonadati</taxon>
        <taxon>Pseudomonadota</taxon>
        <taxon>Gammaproteobacteria</taxon>
        <taxon>Immundisolibacterales</taxon>
        <taxon>Immundisolibacteraceae</taxon>
        <taxon>Immundisolibacter</taxon>
    </lineage>
</organism>
<dbReference type="STRING" id="1810504.PG2T_14715"/>
<dbReference type="NCBIfam" id="TIGR01490">
    <property type="entry name" value="HAD-SF-IB-hyp1"/>
    <property type="match status" value="1"/>
</dbReference>
<dbReference type="EMBL" id="CP014671">
    <property type="protein sequence ID" value="ANX05313.1"/>
    <property type="molecule type" value="Genomic_DNA"/>
</dbReference>
<dbReference type="Gene3D" id="3.40.50.1000">
    <property type="entry name" value="HAD superfamily/HAD-like"/>
    <property type="match status" value="1"/>
</dbReference>
<dbReference type="NCBIfam" id="TIGR01488">
    <property type="entry name" value="HAD-SF-IB"/>
    <property type="match status" value="1"/>
</dbReference>
<dbReference type="InParanoid" id="A0A1B1YXF6"/>
<dbReference type="CDD" id="cd02612">
    <property type="entry name" value="HAD_PGPPase"/>
    <property type="match status" value="1"/>
</dbReference>
<dbReference type="GO" id="GO:0046872">
    <property type="term" value="F:metal ion binding"/>
    <property type="evidence" value="ECO:0007669"/>
    <property type="project" value="UniProtKB-KW"/>
</dbReference>
<dbReference type="SUPFAM" id="SSF56784">
    <property type="entry name" value="HAD-like"/>
    <property type="match status" value="1"/>
</dbReference>
<evidence type="ECO:0000313" key="5">
    <source>
        <dbReference type="Proteomes" id="UP000092952"/>
    </source>
</evidence>
<accession>A0A1B1YXF6</accession>
<dbReference type="InterPro" id="IPR050582">
    <property type="entry name" value="HAD-like_SerB"/>
</dbReference>
<keyword evidence="3" id="KW-0460">Magnesium</keyword>
<protein>
    <submittedName>
        <fullName evidence="4">Phosphoserine phosphatase</fullName>
    </submittedName>
</protein>
<dbReference type="InterPro" id="IPR006385">
    <property type="entry name" value="HAD_hydro_SerB1"/>
</dbReference>
<evidence type="ECO:0000256" key="2">
    <source>
        <dbReference type="ARBA" id="ARBA00022801"/>
    </source>
</evidence>
<evidence type="ECO:0000313" key="4">
    <source>
        <dbReference type="EMBL" id="ANX05313.1"/>
    </source>
</evidence>
<dbReference type="Proteomes" id="UP000092952">
    <property type="component" value="Chromosome"/>
</dbReference>
<dbReference type="RefSeq" id="WP_068807181.1">
    <property type="nucleotide sequence ID" value="NZ_CP014671.1"/>
</dbReference>
<dbReference type="AlphaFoldDB" id="A0A1B1YXF6"/>
<evidence type="ECO:0000256" key="1">
    <source>
        <dbReference type="ARBA" id="ARBA00022723"/>
    </source>
</evidence>
<dbReference type="PANTHER" id="PTHR43344:SF13">
    <property type="entry name" value="PHOSPHATASE RV3661-RELATED"/>
    <property type="match status" value="1"/>
</dbReference>
<keyword evidence="5" id="KW-1185">Reference proteome</keyword>
<reference evidence="5" key="1">
    <citation type="submission" date="2016-03" db="EMBL/GenBank/DDBJ databases">
        <title>Complete genome sequence of Solimmundus cernigliae, representing a novel lineage of polycyclic aromatic hydrocarbon degraders within the Gammaproteobacteria.</title>
        <authorList>
            <person name="Singleton D.R."/>
            <person name="Dickey A.N."/>
            <person name="Scholl E.H."/>
            <person name="Wright F.A."/>
            <person name="Aitken M.D."/>
        </authorList>
    </citation>
    <scope>NUCLEOTIDE SEQUENCE [LARGE SCALE GENOMIC DNA]</scope>
    <source>
        <strain evidence="5">TR3.2</strain>
    </source>
</reference>
<evidence type="ECO:0000256" key="3">
    <source>
        <dbReference type="ARBA" id="ARBA00022842"/>
    </source>
</evidence>
<gene>
    <name evidence="4" type="ORF">PG2T_14715</name>
</gene>
<keyword evidence="2" id="KW-0378">Hydrolase</keyword>
<dbReference type="OrthoDB" id="9784466at2"/>
<dbReference type="PANTHER" id="PTHR43344">
    <property type="entry name" value="PHOSPHOSERINE PHOSPHATASE"/>
    <property type="match status" value="1"/>
</dbReference>
<dbReference type="InterPro" id="IPR023214">
    <property type="entry name" value="HAD_sf"/>
</dbReference>